<organism evidence="2 3">
    <name type="scientific">Ramalina farinacea</name>
    <dbReference type="NCBI Taxonomy" id="258253"/>
    <lineage>
        <taxon>Eukaryota</taxon>
        <taxon>Fungi</taxon>
        <taxon>Dikarya</taxon>
        <taxon>Ascomycota</taxon>
        <taxon>Pezizomycotina</taxon>
        <taxon>Lecanoromycetes</taxon>
        <taxon>OSLEUM clade</taxon>
        <taxon>Lecanoromycetidae</taxon>
        <taxon>Lecanorales</taxon>
        <taxon>Lecanorineae</taxon>
        <taxon>Ramalinaceae</taxon>
        <taxon>Ramalina</taxon>
    </lineage>
</organism>
<evidence type="ECO:0000313" key="2">
    <source>
        <dbReference type="EMBL" id="MDI1492410.1"/>
    </source>
</evidence>
<keyword evidence="1" id="KW-0472">Membrane</keyword>
<keyword evidence="3" id="KW-1185">Reference proteome</keyword>
<keyword evidence="1" id="KW-1133">Transmembrane helix</keyword>
<keyword evidence="1" id="KW-0812">Transmembrane</keyword>
<dbReference type="Gene3D" id="1.20.58.340">
    <property type="entry name" value="Magnesium transport protein CorA, transmembrane region"/>
    <property type="match status" value="1"/>
</dbReference>
<reference evidence="2" key="1">
    <citation type="journal article" date="2023" name="Genome Biol. Evol.">
        <title>First Whole Genome Sequence and Flow Cytometry Genome Size Data for the Lichen-Forming Fungus Ramalina farinacea (Ascomycota).</title>
        <authorList>
            <person name="Llewellyn T."/>
            <person name="Mian S."/>
            <person name="Hill R."/>
            <person name="Leitch I.J."/>
            <person name="Gaya E."/>
        </authorList>
    </citation>
    <scope>NUCLEOTIDE SEQUENCE</scope>
    <source>
        <strain evidence="2">LIQ254RAFAR</strain>
    </source>
</reference>
<sequence>MRASAASSATAEAYAAKVSTHARTTIEQSLYSGREFEDLAQRLSQAQEGAGGEDRSSEDEATVALLYELNGAGPPEATPLTETNCEGFDVDPEFYRRHLSRDAQPRDERIVANSPTFILPSFERSIFQLSFTTIGHNDNRSTESITKLRDRASEKLDDYLHRLQLGGGWRPGDSLVRDFTLHARNVFRIEQQATVYIRNDPRSHAVATGETPAPSPFNPALPAMPQSLALLSGFYGRSLEAQEISIDSFYALHELFNYFNVSEMQLFNTIAQDLEQATRASQILDSDGSVHAQATFSHYRLFLRKHVRRITSILAFLDSDQTKEWSCTNSQTRDTASRCLRRDLDRLLECGKELERQCEQEIGMIMSAATIAETRSAMRLTARSYRWAVLAAAYVPLSFTSSIFRMNFVQFKSVATGLWAWFVVTMPVLAASLVLITWNTNKARETVRTVFGT</sequence>
<evidence type="ECO:0000313" key="3">
    <source>
        <dbReference type="Proteomes" id="UP001161017"/>
    </source>
</evidence>
<protein>
    <submittedName>
        <fullName evidence="2">Uncharacterized protein</fullName>
    </submittedName>
</protein>
<comment type="caution">
    <text evidence="2">The sequence shown here is derived from an EMBL/GenBank/DDBJ whole genome shotgun (WGS) entry which is preliminary data.</text>
</comment>
<dbReference type="AlphaFoldDB" id="A0AA43QY31"/>
<proteinExistence type="predicted"/>
<dbReference type="EMBL" id="JAPUFD010000019">
    <property type="protein sequence ID" value="MDI1492410.1"/>
    <property type="molecule type" value="Genomic_DNA"/>
</dbReference>
<dbReference type="Proteomes" id="UP001161017">
    <property type="component" value="Unassembled WGS sequence"/>
</dbReference>
<evidence type="ECO:0000256" key="1">
    <source>
        <dbReference type="SAM" id="Phobius"/>
    </source>
</evidence>
<name>A0AA43QY31_9LECA</name>
<feature type="transmembrane region" description="Helical" evidence="1">
    <location>
        <begin position="418"/>
        <end position="438"/>
    </location>
</feature>
<feature type="transmembrane region" description="Helical" evidence="1">
    <location>
        <begin position="385"/>
        <end position="406"/>
    </location>
</feature>
<gene>
    <name evidence="2" type="ORF">OHK93_003624</name>
</gene>
<accession>A0AA43QY31</accession>